<dbReference type="EMBL" id="BMVG01000005">
    <property type="protein sequence ID" value="GHE02827.1"/>
    <property type="molecule type" value="Genomic_DNA"/>
</dbReference>
<accession>A0A918YH58</accession>
<name>A0A918YH58_9ACTN</name>
<dbReference type="PANTHER" id="PTHR36978">
    <property type="entry name" value="P-LOOP CONTAINING NUCLEOTIDE TRIPHOSPHATE HYDROLASE"/>
    <property type="match status" value="1"/>
</dbReference>
<dbReference type="PANTHER" id="PTHR36978:SF4">
    <property type="entry name" value="P-LOOP CONTAINING NUCLEOSIDE TRIPHOSPHATE HYDROLASE PROTEIN"/>
    <property type="match status" value="1"/>
</dbReference>
<reference evidence="1" key="1">
    <citation type="journal article" date="2014" name="Int. J. Syst. Evol. Microbiol.">
        <title>Complete genome sequence of Corynebacterium casei LMG S-19264T (=DSM 44701T), isolated from a smear-ripened cheese.</title>
        <authorList>
            <consortium name="US DOE Joint Genome Institute (JGI-PGF)"/>
            <person name="Walter F."/>
            <person name="Albersmeier A."/>
            <person name="Kalinowski J."/>
            <person name="Ruckert C."/>
        </authorList>
    </citation>
    <scope>NUCLEOTIDE SEQUENCE</scope>
    <source>
        <strain evidence="1">JCM 4714</strain>
    </source>
</reference>
<keyword evidence="2" id="KW-1185">Reference proteome</keyword>
<dbReference type="Pfam" id="PF17784">
    <property type="entry name" value="Sulfotransfer_4"/>
    <property type="match status" value="1"/>
</dbReference>
<dbReference type="AlphaFoldDB" id="A0A918YH58"/>
<evidence type="ECO:0000313" key="1">
    <source>
        <dbReference type="EMBL" id="GHE02827.1"/>
    </source>
</evidence>
<dbReference type="Gene3D" id="3.40.50.300">
    <property type="entry name" value="P-loop containing nucleotide triphosphate hydrolases"/>
    <property type="match status" value="1"/>
</dbReference>
<proteinExistence type="predicted"/>
<sequence>MFGLGLSRTGTRSLTRALRTLGLDVRHYPADRGTWDTLMRGDARFPVLDHCDGIADITCVPYYEELDQAWAGSKYILTVRDEESWLRSCQFHWARPVESKRGKGQEYPELQRFLRAAVYACLEFDEDRFRRVYRRHVDSVRRYFADREEDLLVLDIAAGEGYERLAPFLGLPIPDEPFPHQGRRPAPVGDPQ</sequence>
<gene>
    <name evidence="1" type="ORF">GCM10010339_27540</name>
</gene>
<evidence type="ECO:0000313" key="2">
    <source>
        <dbReference type="Proteomes" id="UP000655443"/>
    </source>
</evidence>
<dbReference type="InterPro" id="IPR040632">
    <property type="entry name" value="Sulfotransfer_4"/>
</dbReference>
<reference evidence="1" key="2">
    <citation type="submission" date="2020-09" db="EMBL/GenBank/DDBJ databases">
        <authorList>
            <person name="Sun Q."/>
            <person name="Ohkuma M."/>
        </authorList>
    </citation>
    <scope>NUCLEOTIDE SEQUENCE</scope>
    <source>
        <strain evidence="1">JCM 4714</strain>
    </source>
</reference>
<dbReference type="InterPro" id="IPR027417">
    <property type="entry name" value="P-loop_NTPase"/>
</dbReference>
<dbReference type="Proteomes" id="UP000655443">
    <property type="component" value="Unassembled WGS sequence"/>
</dbReference>
<protein>
    <submittedName>
        <fullName evidence="1">Sulfotransferase family protein</fullName>
    </submittedName>
</protein>
<organism evidence="1 2">
    <name type="scientific">Streptomyces alanosinicus</name>
    <dbReference type="NCBI Taxonomy" id="68171"/>
    <lineage>
        <taxon>Bacteria</taxon>
        <taxon>Bacillati</taxon>
        <taxon>Actinomycetota</taxon>
        <taxon>Actinomycetes</taxon>
        <taxon>Kitasatosporales</taxon>
        <taxon>Streptomycetaceae</taxon>
        <taxon>Streptomyces</taxon>
    </lineage>
</organism>
<dbReference type="SUPFAM" id="SSF52540">
    <property type="entry name" value="P-loop containing nucleoside triphosphate hydrolases"/>
    <property type="match status" value="1"/>
</dbReference>
<comment type="caution">
    <text evidence="1">The sequence shown here is derived from an EMBL/GenBank/DDBJ whole genome shotgun (WGS) entry which is preliminary data.</text>
</comment>